<dbReference type="Gene3D" id="2.70.98.10">
    <property type="match status" value="1"/>
</dbReference>
<organism evidence="1 2">
    <name type="scientific">Pseudobutyrivibrio ruminis DSM 9787</name>
    <dbReference type="NCBI Taxonomy" id="1123011"/>
    <lineage>
        <taxon>Bacteria</taxon>
        <taxon>Bacillati</taxon>
        <taxon>Bacillota</taxon>
        <taxon>Clostridia</taxon>
        <taxon>Lachnospirales</taxon>
        <taxon>Lachnospiraceae</taxon>
        <taxon>Pseudobutyrivibrio</taxon>
    </lineage>
</organism>
<dbReference type="GO" id="GO:0005975">
    <property type="term" value="P:carbohydrate metabolic process"/>
    <property type="evidence" value="ECO:0007669"/>
    <property type="project" value="InterPro"/>
</dbReference>
<dbReference type="RefSeq" id="WP_242962002.1">
    <property type="nucleotide sequence ID" value="NZ_OBMR01000005.1"/>
</dbReference>
<gene>
    <name evidence="1" type="ORF">SAMN02910411_1629</name>
</gene>
<evidence type="ECO:0000313" key="2">
    <source>
        <dbReference type="Proteomes" id="UP000219563"/>
    </source>
</evidence>
<dbReference type="PANTHER" id="PTHR11122:SF13">
    <property type="entry name" value="GLUCOSE-6-PHOSPHATE 1-EPIMERASE"/>
    <property type="match status" value="1"/>
</dbReference>
<dbReference type="AlphaFoldDB" id="A0A285S864"/>
<dbReference type="GO" id="GO:0016853">
    <property type="term" value="F:isomerase activity"/>
    <property type="evidence" value="ECO:0007669"/>
    <property type="project" value="InterPro"/>
</dbReference>
<name>A0A285S864_9FIRM</name>
<dbReference type="InterPro" id="IPR011013">
    <property type="entry name" value="Gal_mutarotase_sf_dom"/>
</dbReference>
<protein>
    <submittedName>
        <fullName evidence="1">Galactose mutarotase</fullName>
    </submittedName>
</protein>
<dbReference type="EMBL" id="OBMR01000005">
    <property type="protein sequence ID" value="SOC01237.1"/>
    <property type="molecule type" value="Genomic_DNA"/>
</dbReference>
<dbReference type="SUPFAM" id="SSF74650">
    <property type="entry name" value="Galactose mutarotase-like"/>
    <property type="match status" value="1"/>
</dbReference>
<dbReference type="InterPro" id="IPR014718">
    <property type="entry name" value="GH-type_carb-bd"/>
</dbReference>
<sequence>MNYTLENDKIKLTVAEHGAEIKSLIRKADEKELMWQADAAYWGRTAPVLFPLVGNYYQKKSVFKGQTYEMGQHGFARDMDFMLGRQTENELVFLLKDNEESRKKYPFSFLLVITYRLVNDTVNVEWKVENPNEETMYFSIGGHPAFNCDLDTYTLRFEKDNQPNAKITANIIADDGSGCLGDEQKQFELENGVLAMSDELFSRDALIIEDRQSDKVTLIDDNGQDVIAVKFDAPLFGVWSPVGKHAPFVCIEPWYGRCDRVGFNQKLEEREYGNTLSITDIFQVSFDIQVF</sequence>
<dbReference type="InterPro" id="IPR008183">
    <property type="entry name" value="Aldose_1/G6P_1-epimerase"/>
</dbReference>
<proteinExistence type="predicted"/>
<evidence type="ECO:0000313" key="1">
    <source>
        <dbReference type="EMBL" id="SOC01237.1"/>
    </source>
</evidence>
<dbReference type="GO" id="GO:0030246">
    <property type="term" value="F:carbohydrate binding"/>
    <property type="evidence" value="ECO:0007669"/>
    <property type="project" value="InterPro"/>
</dbReference>
<dbReference type="Pfam" id="PF01263">
    <property type="entry name" value="Aldose_epim"/>
    <property type="match status" value="1"/>
</dbReference>
<accession>A0A285S864</accession>
<dbReference type="PANTHER" id="PTHR11122">
    <property type="entry name" value="APOSPORY-ASSOCIATED PROTEIN C-RELATED"/>
    <property type="match status" value="1"/>
</dbReference>
<dbReference type="Proteomes" id="UP000219563">
    <property type="component" value="Unassembled WGS sequence"/>
</dbReference>
<reference evidence="1 2" key="1">
    <citation type="submission" date="2017-08" db="EMBL/GenBank/DDBJ databases">
        <authorList>
            <person name="de Groot N.N."/>
        </authorList>
    </citation>
    <scope>NUCLEOTIDE SEQUENCE [LARGE SCALE GENOMIC DNA]</scope>
    <source>
        <strain evidence="1 2">DSM 9787</strain>
    </source>
</reference>
<dbReference type="InterPro" id="IPR037481">
    <property type="entry name" value="LacX"/>
</dbReference>
<dbReference type="CDD" id="cd09024">
    <property type="entry name" value="Aldose_epim_lacX"/>
    <property type="match status" value="1"/>
</dbReference>